<evidence type="ECO:0000256" key="1">
    <source>
        <dbReference type="SAM" id="MobiDB-lite"/>
    </source>
</evidence>
<proteinExistence type="predicted"/>
<keyword evidence="2" id="KW-0472">Membrane</keyword>
<reference evidence="4" key="2">
    <citation type="submission" date="2017-02" db="UniProtKB">
        <authorList>
            <consortium name="WormBaseParasite"/>
        </authorList>
    </citation>
    <scope>IDENTIFICATION</scope>
</reference>
<keyword evidence="2" id="KW-1133">Transmembrane helix</keyword>
<feature type="compositionally biased region" description="Polar residues" evidence="1">
    <location>
        <begin position="200"/>
        <end position="212"/>
    </location>
</feature>
<dbReference type="AlphaFoldDB" id="A0A0K0DLZ3"/>
<keyword evidence="2" id="KW-0812">Transmembrane</keyword>
<evidence type="ECO:0000313" key="3">
    <source>
        <dbReference type="Proteomes" id="UP000035642"/>
    </source>
</evidence>
<organism evidence="3 4">
    <name type="scientific">Angiostrongylus cantonensis</name>
    <name type="common">Rat lungworm</name>
    <dbReference type="NCBI Taxonomy" id="6313"/>
    <lineage>
        <taxon>Eukaryota</taxon>
        <taxon>Metazoa</taxon>
        <taxon>Ecdysozoa</taxon>
        <taxon>Nematoda</taxon>
        <taxon>Chromadorea</taxon>
        <taxon>Rhabditida</taxon>
        <taxon>Rhabditina</taxon>
        <taxon>Rhabditomorpha</taxon>
        <taxon>Strongyloidea</taxon>
        <taxon>Metastrongylidae</taxon>
        <taxon>Angiostrongylus</taxon>
    </lineage>
</organism>
<evidence type="ECO:0000256" key="2">
    <source>
        <dbReference type="SAM" id="Phobius"/>
    </source>
</evidence>
<accession>A0A0K0DLZ3</accession>
<dbReference type="WBParaSite" id="ACAC_0001266301-mRNA-1">
    <property type="protein sequence ID" value="ACAC_0001266301-mRNA-1"/>
    <property type="gene ID" value="ACAC_0001266301"/>
</dbReference>
<sequence length="219" mass="24561">MDDVTKVALIGCSMMVMVIVFYCLFRICCAGPDKYELDEDDDVNDSKLKRRHRFIRRIRRMRRMRRRAAPERQEKQKSSENKEGSGTTDGKHKSVEDKRHESHESRERKGHGVNVQRSLPKIEGISVELETQPSEENLRRFSTLSDKPDKALGSLGIDGALRKMMRNTQEANVAERDSASVILNMLGSVPAGGGLLESATEPSIGNTGSTSEEGPMKKK</sequence>
<feature type="region of interest" description="Disordered" evidence="1">
    <location>
        <begin position="192"/>
        <end position="219"/>
    </location>
</feature>
<feature type="region of interest" description="Disordered" evidence="1">
    <location>
        <begin position="59"/>
        <end position="137"/>
    </location>
</feature>
<keyword evidence="3" id="KW-1185">Reference proteome</keyword>
<dbReference type="Proteomes" id="UP000035642">
    <property type="component" value="Unassembled WGS sequence"/>
</dbReference>
<protein>
    <submittedName>
        <fullName evidence="4">Transmembrane protein</fullName>
    </submittedName>
</protein>
<reference evidence="3" key="1">
    <citation type="submission" date="2012-09" db="EMBL/GenBank/DDBJ databases">
        <authorList>
            <person name="Martin A.A."/>
        </authorList>
    </citation>
    <scope>NUCLEOTIDE SEQUENCE</scope>
</reference>
<feature type="transmembrane region" description="Helical" evidence="2">
    <location>
        <begin position="7"/>
        <end position="27"/>
    </location>
</feature>
<evidence type="ECO:0000313" key="4">
    <source>
        <dbReference type="WBParaSite" id="ACAC_0001266301-mRNA-1"/>
    </source>
</evidence>
<name>A0A0K0DLZ3_ANGCA</name>
<feature type="compositionally biased region" description="Basic and acidic residues" evidence="1">
    <location>
        <begin position="68"/>
        <end position="107"/>
    </location>
</feature>